<keyword evidence="5" id="KW-1185">Reference proteome</keyword>
<dbReference type="CDD" id="cd19049">
    <property type="entry name" value="LGIC_TM_anion"/>
    <property type="match status" value="1"/>
</dbReference>
<accession>A0A814P4S9</accession>
<feature type="transmembrane region" description="Helical" evidence="1">
    <location>
        <begin position="175"/>
        <end position="195"/>
    </location>
</feature>
<dbReference type="InterPro" id="IPR006029">
    <property type="entry name" value="Neurotrans-gated_channel_TM"/>
</dbReference>
<dbReference type="InterPro" id="IPR006201">
    <property type="entry name" value="Neur_channel"/>
</dbReference>
<evidence type="ECO:0000259" key="2">
    <source>
        <dbReference type="Pfam" id="PF02932"/>
    </source>
</evidence>
<dbReference type="EMBL" id="CAJNOQ010005498">
    <property type="protein sequence ID" value="CAF1100762.1"/>
    <property type="molecule type" value="Genomic_DNA"/>
</dbReference>
<dbReference type="OrthoDB" id="203862at2759"/>
<dbReference type="InterPro" id="IPR006028">
    <property type="entry name" value="GABAA/Glycine_rcpt"/>
</dbReference>
<keyword evidence="1" id="KW-1133">Transmembrane helix</keyword>
<evidence type="ECO:0000256" key="1">
    <source>
        <dbReference type="SAM" id="Phobius"/>
    </source>
</evidence>
<evidence type="ECO:0000313" key="5">
    <source>
        <dbReference type="Proteomes" id="UP000663829"/>
    </source>
</evidence>
<dbReference type="GO" id="GO:0005216">
    <property type="term" value="F:monoatomic ion channel activity"/>
    <property type="evidence" value="ECO:0007669"/>
    <property type="project" value="InterPro"/>
</dbReference>
<sequence>MPVATEPCSDIPISLDNISTTLNELLRSYDRNLRPDYGGVSNKVSVDIFVRISQDDSEIQYEWKNDSIAVAIVKDLMLNQFSLIATKVGRGKIRRYNHTQSVIYVMFKLRRNMGYFLLQLYCPCSLVVFISWVGCWLNREATNDRINLGVTTVLTMAFIIIDGKKELPKISYVTALDYYLGVCFGFVFSTLFQFACVHFNTKAGTGDIYENIRIFEDCGVENNISFDESDHDKQTINTKEKQVCFRPTVVPFKKSRLSSISSCLKCKPAYSKFQGKVLKNIHYSNSVSKLDILARILYPLCFFAFNLFYWVYYINISDESLTDENVLHFI</sequence>
<feature type="transmembrane region" description="Helical" evidence="1">
    <location>
        <begin position="115"/>
        <end position="134"/>
    </location>
</feature>
<dbReference type="Gene3D" id="1.20.58.390">
    <property type="entry name" value="Neurotransmitter-gated ion-channel transmembrane domain"/>
    <property type="match status" value="1"/>
</dbReference>
<dbReference type="PANTHER" id="PTHR18945">
    <property type="entry name" value="NEUROTRANSMITTER GATED ION CHANNEL"/>
    <property type="match status" value="1"/>
</dbReference>
<dbReference type="GO" id="GO:0016020">
    <property type="term" value="C:membrane"/>
    <property type="evidence" value="ECO:0007669"/>
    <property type="project" value="InterPro"/>
</dbReference>
<gene>
    <name evidence="3" type="ORF">GPM918_LOCUS18734</name>
    <name evidence="4" type="ORF">SRO942_LOCUS18731</name>
</gene>
<dbReference type="GO" id="GO:0004888">
    <property type="term" value="F:transmembrane signaling receptor activity"/>
    <property type="evidence" value="ECO:0007669"/>
    <property type="project" value="InterPro"/>
</dbReference>
<proteinExistence type="predicted"/>
<dbReference type="EMBL" id="CAJOBC010005498">
    <property type="protein sequence ID" value="CAF3865708.1"/>
    <property type="molecule type" value="Genomic_DNA"/>
</dbReference>
<dbReference type="Pfam" id="PF02932">
    <property type="entry name" value="Neur_chan_memb"/>
    <property type="match status" value="1"/>
</dbReference>
<evidence type="ECO:0000313" key="3">
    <source>
        <dbReference type="EMBL" id="CAF1100762.1"/>
    </source>
</evidence>
<dbReference type="SUPFAM" id="SSF90112">
    <property type="entry name" value="Neurotransmitter-gated ion-channel transmembrane pore"/>
    <property type="match status" value="1"/>
</dbReference>
<feature type="transmembrane region" description="Helical" evidence="1">
    <location>
        <begin position="146"/>
        <end position="163"/>
    </location>
</feature>
<protein>
    <recommendedName>
        <fullName evidence="2">Neurotransmitter-gated ion-channel transmembrane domain-containing protein</fullName>
    </recommendedName>
</protein>
<dbReference type="Proteomes" id="UP000663829">
    <property type="component" value="Unassembled WGS sequence"/>
</dbReference>
<name>A0A814P4S9_9BILA</name>
<dbReference type="InterPro" id="IPR036719">
    <property type="entry name" value="Neuro-gated_channel_TM_sf"/>
</dbReference>
<evidence type="ECO:0000313" key="4">
    <source>
        <dbReference type="EMBL" id="CAF3865708.1"/>
    </source>
</evidence>
<dbReference type="Proteomes" id="UP000681722">
    <property type="component" value="Unassembled WGS sequence"/>
</dbReference>
<dbReference type="AlphaFoldDB" id="A0A814P4S9"/>
<dbReference type="InterPro" id="IPR038050">
    <property type="entry name" value="Neuro_actylchol_rec"/>
</dbReference>
<dbReference type="PRINTS" id="PR00253">
    <property type="entry name" value="GABAARECEPTR"/>
</dbReference>
<reference evidence="3" key="1">
    <citation type="submission" date="2021-02" db="EMBL/GenBank/DDBJ databases">
        <authorList>
            <person name="Nowell W R."/>
        </authorList>
    </citation>
    <scope>NUCLEOTIDE SEQUENCE</scope>
</reference>
<organism evidence="3 5">
    <name type="scientific">Didymodactylos carnosus</name>
    <dbReference type="NCBI Taxonomy" id="1234261"/>
    <lineage>
        <taxon>Eukaryota</taxon>
        <taxon>Metazoa</taxon>
        <taxon>Spiralia</taxon>
        <taxon>Gnathifera</taxon>
        <taxon>Rotifera</taxon>
        <taxon>Eurotatoria</taxon>
        <taxon>Bdelloidea</taxon>
        <taxon>Philodinida</taxon>
        <taxon>Philodinidae</taxon>
        <taxon>Didymodactylos</taxon>
    </lineage>
</organism>
<comment type="caution">
    <text evidence="3">The sequence shown here is derived from an EMBL/GenBank/DDBJ whole genome shotgun (WGS) entry which is preliminary data.</text>
</comment>
<keyword evidence="1" id="KW-0472">Membrane</keyword>
<keyword evidence="1" id="KW-0812">Transmembrane</keyword>
<feature type="domain" description="Neurotransmitter-gated ion-channel transmembrane" evidence="2">
    <location>
        <begin position="120"/>
        <end position="201"/>
    </location>
</feature>
<feature type="transmembrane region" description="Helical" evidence="1">
    <location>
        <begin position="292"/>
        <end position="312"/>
    </location>
</feature>